<dbReference type="InterPro" id="IPR007300">
    <property type="entry name" value="CidB/LrgB"/>
</dbReference>
<gene>
    <name evidence="6" type="ORF">D5281_01955</name>
</gene>
<name>A0A9X5GRS8_9FIRM</name>
<dbReference type="Proteomes" id="UP001154420">
    <property type="component" value="Unassembled WGS sequence"/>
</dbReference>
<feature type="transmembrane region" description="Helical" evidence="5">
    <location>
        <begin position="31"/>
        <end position="52"/>
    </location>
</feature>
<evidence type="ECO:0000313" key="6">
    <source>
        <dbReference type="EMBL" id="NBJ91377.1"/>
    </source>
</evidence>
<feature type="transmembrane region" description="Helical" evidence="5">
    <location>
        <begin position="209"/>
        <end position="228"/>
    </location>
</feature>
<dbReference type="EMBL" id="QZDT01000001">
    <property type="protein sequence ID" value="NBJ91377.1"/>
    <property type="molecule type" value="Genomic_DNA"/>
</dbReference>
<dbReference type="PANTHER" id="PTHR30249:SF0">
    <property type="entry name" value="PLASTIDAL GLYCOLATE_GLYCERATE TRANSLOCATOR 1, CHLOROPLASTIC"/>
    <property type="match status" value="1"/>
</dbReference>
<dbReference type="AlphaFoldDB" id="A0A9X5GRS8"/>
<evidence type="ECO:0000256" key="2">
    <source>
        <dbReference type="ARBA" id="ARBA00022692"/>
    </source>
</evidence>
<keyword evidence="4 5" id="KW-0472">Membrane</keyword>
<feature type="transmembrane region" description="Helical" evidence="5">
    <location>
        <begin position="64"/>
        <end position="81"/>
    </location>
</feature>
<dbReference type="OrthoDB" id="9811701at2"/>
<organism evidence="6 7">
    <name type="scientific">Parablautia muri</name>
    <dbReference type="NCBI Taxonomy" id="2320879"/>
    <lineage>
        <taxon>Bacteria</taxon>
        <taxon>Bacillati</taxon>
        <taxon>Bacillota</taxon>
        <taxon>Clostridia</taxon>
        <taxon>Lachnospirales</taxon>
        <taxon>Lachnospiraceae</taxon>
        <taxon>Parablautia</taxon>
    </lineage>
</organism>
<dbReference type="PANTHER" id="PTHR30249">
    <property type="entry name" value="PUTATIVE SEROTONIN TRANSPORTER"/>
    <property type="match status" value="1"/>
</dbReference>
<evidence type="ECO:0000313" key="7">
    <source>
        <dbReference type="Proteomes" id="UP001154420"/>
    </source>
</evidence>
<evidence type="ECO:0000256" key="5">
    <source>
        <dbReference type="SAM" id="Phobius"/>
    </source>
</evidence>
<evidence type="ECO:0000256" key="3">
    <source>
        <dbReference type="ARBA" id="ARBA00022989"/>
    </source>
</evidence>
<comment type="subcellular location">
    <subcellularLocation>
        <location evidence="1">Membrane</location>
        <topology evidence="1">Multi-pass membrane protein</topology>
    </subcellularLocation>
</comment>
<reference evidence="6" key="1">
    <citation type="submission" date="2018-09" db="EMBL/GenBank/DDBJ databases">
        <title>Murine metabolic-syndrome-specific gut microbial biobank.</title>
        <authorList>
            <person name="Liu C."/>
        </authorList>
    </citation>
    <scope>NUCLEOTIDE SEQUENCE</scope>
    <source>
        <strain evidence="6">D42-62</strain>
    </source>
</reference>
<evidence type="ECO:0000256" key="4">
    <source>
        <dbReference type="ARBA" id="ARBA00023136"/>
    </source>
</evidence>
<protein>
    <submittedName>
        <fullName evidence="6">LrgB family protein</fullName>
    </submittedName>
</protein>
<dbReference type="RefSeq" id="WP_160558447.1">
    <property type="nucleotide sequence ID" value="NZ_QZDT01000001.1"/>
</dbReference>
<keyword evidence="7" id="KW-1185">Reference proteome</keyword>
<dbReference type="Pfam" id="PF04172">
    <property type="entry name" value="LrgB"/>
    <property type="match status" value="1"/>
</dbReference>
<dbReference type="GO" id="GO:0016020">
    <property type="term" value="C:membrane"/>
    <property type="evidence" value="ECO:0007669"/>
    <property type="project" value="UniProtKB-SubCell"/>
</dbReference>
<accession>A0A9X5GRS8</accession>
<feature type="transmembrane region" description="Helical" evidence="5">
    <location>
        <begin position="93"/>
        <end position="118"/>
    </location>
</feature>
<sequence length="229" mass="25151">MDMFTETVCWGLLISVGSYILCDYIQRKKHFIFFNPLLFSTIFSILFLIIFKIDYEDYYNKSDYLYYLLSPATVCLAVPLYEQINVLKKNIQAVCWGIISGVLASMGSILVFSIMFGFSHTMYVTLLPKSITAAIAMGVSEEMGGISSLTVPIVIMTGITGHMVSEKVCKIFKITDPIAKGIAIGSASHAMGTTKAIEMGEVEGAMSSLSIAVAGIITVICSFVFVHFY</sequence>
<keyword evidence="3 5" id="KW-1133">Transmembrane helix</keyword>
<evidence type="ECO:0000256" key="1">
    <source>
        <dbReference type="ARBA" id="ARBA00004141"/>
    </source>
</evidence>
<comment type="caution">
    <text evidence="6">The sequence shown here is derived from an EMBL/GenBank/DDBJ whole genome shotgun (WGS) entry which is preliminary data.</text>
</comment>
<proteinExistence type="predicted"/>
<keyword evidence="2 5" id="KW-0812">Transmembrane</keyword>